<protein>
    <submittedName>
        <fullName evidence="1">Uncharacterized protein</fullName>
    </submittedName>
</protein>
<reference evidence="1" key="1">
    <citation type="book" date="2014" name="THE 24TH EUROPEAN CONGRESS OF CLINICAL MICROBIOLOGY AND INFECTIOUS DISEASES" publisher="ECCMID 2014" city="Barcelona, Spain">
        <title>Identification of resistance genes in three multidrug-resistant Bacteroides fragilis isolates by whole genome sequencing.</title>
        <editorList>
            <person name="Unknown"/>
            <person name="A."/>
        </editorList>
        <authorList>
            <person name="Sydenham T.V."/>
            <person name="Hasman H."/>
            <person name="Wang M."/>
            <person name="Soki J."/>
            <person name="Nagy E."/>
            <person name="Justesen U.S."/>
        </authorList>
    </citation>
    <scope>NUCLEOTIDE SEQUENCE</scope>
    <source>
        <strain evidence="1">DCMOUH0018B</strain>
    </source>
</reference>
<dbReference type="EMBL" id="JMZZ02000156">
    <property type="protein sequence ID" value="KFX73888.1"/>
    <property type="molecule type" value="Genomic_DNA"/>
</dbReference>
<organism evidence="1">
    <name type="scientific">Bacteroides fragilis</name>
    <dbReference type="NCBI Taxonomy" id="817"/>
    <lineage>
        <taxon>Bacteria</taxon>
        <taxon>Pseudomonadati</taxon>
        <taxon>Bacteroidota</taxon>
        <taxon>Bacteroidia</taxon>
        <taxon>Bacteroidales</taxon>
        <taxon>Bacteroidaceae</taxon>
        <taxon>Bacteroides</taxon>
    </lineage>
</organism>
<sequence length="67" mass="7408">MNNVKNRGCYGSLNVKDGVPYIYTENGLFILPQFWGLYEKAEKPVGVALKEGAHGVLVALKGSEEFF</sequence>
<accession>A0A0I9S7H1</accession>
<evidence type="ECO:0000313" key="1">
    <source>
        <dbReference type="EMBL" id="KFX73888.1"/>
    </source>
</evidence>
<reference evidence="1" key="2">
    <citation type="submission" date="2014-07" db="EMBL/GenBank/DDBJ databases">
        <title>Genetics and epidemiology of antimicrobial resistance in B. fragilis group.</title>
        <authorList>
            <person name="Sydenham T.V."/>
            <person name="Hasman H."/>
            <person name="Kemp M."/>
            <person name="Justesen U.S."/>
        </authorList>
    </citation>
    <scope>NUCLEOTIDE SEQUENCE [LARGE SCALE GENOMIC DNA]</scope>
    <source>
        <strain evidence="1">DCMOUH0018B</strain>
    </source>
</reference>
<dbReference type="AlphaFoldDB" id="A0A0I9S7H1"/>
<comment type="caution">
    <text evidence="1">The sequence shown here is derived from an EMBL/GenBank/DDBJ whole genome shotgun (WGS) entry which is preliminary data.</text>
</comment>
<dbReference type="RefSeq" id="WP_044301074.1">
    <property type="nucleotide sequence ID" value="NZ_CAEUHN010000012.1"/>
</dbReference>
<proteinExistence type="predicted"/>
<dbReference type="PATRIC" id="fig|817.53.peg.3255"/>
<name>A0A0I9S7H1_BACFG</name>
<gene>
    <name evidence="1" type="ORF">EE52_0215775</name>
</gene>